<sequence length="154" mass="16909">MRLFNNHIPGEFANLKPFEVLDLSNNLKLGGQIRGIMGNLSRPRTLDPQMSDDYMSFLKNQIARHYSTTHSTLEHSQSSCVTALRHVSLAGADCVALETKNIGHGKAGTKKSVHRNPTDIDGQEDMKLICGKTVARKKAGKGGNARLVVKQKTK</sequence>
<comment type="caution">
    <text evidence="1">The sequence shown here is derived from an EMBL/GenBank/DDBJ whole genome shotgun (WGS) entry which is preliminary data.</text>
</comment>
<evidence type="ECO:0000313" key="1">
    <source>
        <dbReference type="EMBL" id="TXG67806.1"/>
    </source>
</evidence>
<gene>
    <name evidence="1" type="ORF">EZV62_009081</name>
</gene>
<accession>A0A5C7IH86</accession>
<protein>
    <submittedName>
        <fullName evidence="1">Uncharacterized protein</fullName>
    </submittedName>
</protein>
<name>A0A5C7IH86_9ROSI</name>
<proteinExistence type="predicted"/>
<dbReference type="Proteomes" id="UP000323000">
    <property type="component" value="Chromosome 3"/>
</dbReference>
<keyword evidence="2" id="KW-1185">Reference proteome</keyword>
<dbReference type="AlphaFoldDB" id="A0A5C7IH86"/>
<dbReference type="OrthoDB" id="1739302at2759"/>
<evidence type="ECO:0000313" key="2">
    <source>
        <dbReference type="Proteomes" id="UP000323000"/>
    </source>
</evidence>
<organism evidence="1 2">
    <name type="scientific">Acer yangbiense</name>
    <dbReference type="NCBI Taxonomy" id="1000413"/>
    <lineage>
        <taxon>Eukaryota</taxon>
        <taxon>Viridiplantae</taxon>
        <taxon>Streptophyta</taxon>
        <taxon>Embryophyta</taxon>
        <taxon>Tracheophyta</taxon>
        <taxon>Spermatophyta</taxon>
        <taxon>Magnoliopsida</taxon>
        <taxon>eudicotyledons</taxon>
        <taxon>Gunneridae</taxon>
        <taxon>Pentapetalae</taxon>
        <taxon>rosids</taxon>
        <taxon>malvids</taxon>
        <taxon>Sapindales</taxon>
        <taxon>Sapindaceae</taxon>
        <taxon>Hippocastanoideae</taxon>
        <taxon>Acereae</taxon>
        <taxon>Acer</taxon>
    </lineage>
</organism>
<dbReference type="EMBL" id="VAHF01000003">
    <property type="protein sequence ID" value="TXG67806.1"/>
    <property type="molecule type" value="Genomic_DNA"/>
</dbReference>
<reference evidence="2" key="1">
    <citation type="journal article" date="2019" name="Gigascience">
        <title>De novo genome assembly of the endangered Acer yangbiense, a plant species with extremely small populations endemic to Yunnan Province, China.</title>
        <authorList>
            <person name="Yang J."/>
            <person name="Wariss H.M."/>
            <person name="Tao L."/>
            <person name="Zhang R."/>
            <person name="Yun Q."/>
            <person name="Hollingsworth P."/>
            <person name="Dao Z."/>
            <person name="Luo G."/>
            <person name="Guo H."/>
            <person name="Ma Y."/>
            <person name="Sun W."/>
        </authorList>
    </citation>
    <scope>NUCLEOTIDE SEQUENCE [LARGE SCALE GENOMIC DNA]</scope>
    <source>
        <strain evidence="2">cv. Malutang</strain>
    </source>
</reference>